<evidence type="ECO:0000313" key="3">
    <source>
        <dbReference type="Proteomes" id="UP000054477"/>
    </source>
</evidence>
<reference evidence="2 3" key="1">
    <citation type="submission" date="2014-04" db="EMBL/GenBank/DDBJ databases">
        <authorList>
            <consortium name="DOE Joint Genome Institute"/>
            <person name="Kuo A."/>
            <person name="Kohler A."/>
            <person name="Nagy L.G."/>
            <person name="Floudas D."/>
            <person name="Copeland A."/>
            <person name="Barry K.W."/>
            <person name="Cichocki N."/>
            <person name="Veneault-Fourrey C."/>
            <person name="LaButti K."/>
            <person name="Lindquist E.A."/>
            <person name="Lipzen A."/>
            <person name="Lundell T."/>
            <person name="Morin E."/>
            <person name="Murat C."/>
            <person name="Sun H."/>
            <person name="Tunlid A."/>
            <person name="Henrissat B."/>
            <person name="Grigoriev I.V."/>
            <person name="Hibbett D.S."/>
            <person name="Martin F."/>
            <person name="Nordberg H.P."/>
            <person name="Cantor M.N."/>
            <person name="Hua S.X."/>
        </authorList>
    </citation>
    <scope>NUCLEOTIDE SEQUENCE [LARGE SCALE GENOMIC DNA]</scope>
    <source>
        <strain evidence="2 3">LaAM-08-1</strain>
    </source>
</reference>
<gene>
    <name evidence="2" type="ORF">K443DRAFT_49067</name>
</gene>
<organism evidence="2 3">
    <name type="scientific">Laccaria amethystina LaAM-08-1</name>
    <dbReference type="NCBI Taxonomy" id="1095629"/>
    <lineage>
        <taxon>Eukaryota</taxon>
        <taxon>Fungi</taxon>
        <taxon>Dikarya</taxon>
        <taxon>Basidiomycota</taxon>
        <taxon>Agaricomycotina</taxon>
        <taxon>Agaricomycetes</taxon>
        <taxon>Agaricomycetidae</taxon>
        <taxon>Agaricales</taxon>
        <taxon>Agaricineae</taxon>
        <taxon>Hydnangiaceae</taxon>
        <taxon>Laccaria</taxon>
    </lineage>
</organism>
<reference evidence="3" key="2">
    <citation type="submission" date="2015-01" db="EMBL/GenBank/DDBJ databases">
        <title>Evolutionary Origins and Diversification of the Mycorrhizal Mutualists.</title>
        <authorList>
            <consortium name="DOE Joint Genome Institute"/>
            <consortium name="Mycorrhizal Genomics Consortium"/>
            <person name="Kohler A."/>
            <person name="Kuo A."/>
            <person name="Nagy L.G."/>
            <person name="Floudas D."/>
            <person name="Copeland A."/>
            <person name="Barry K.W."/>
            <person name="Cichocki N."/>
            <person name="Veneault-Fourrey C."/>
            <person name="LaButti K."/>
            <person name="Lindquist E.A."/>
            <person name="Lipzen A."/>
            <person name="Lundell T."/>
            <person name="Morin E."/>
            <person name="Murat C."/>
            <person name="Riley R."/>
            <person name="Ohm R."/>
            <person name="Sun H."/>
            <person name="Tunlid A."/>
            <person name="Henrissat B."/>
            <person name="Grigoriev I.V."/>
            <person name="Hibbett D.S."/>
            <person name="Martin F."/>
        </authorList>
    </citation>
    <scope>NUCLEOTIDE SEQUENCE [LARGE SCALE GENOMIC DNA]</scope>
    <source>
        <strain evidence="3">LaAM-08-1</strain>
    </source>
</reference>
<accession>A0A0C9WUA4</accession>
<dbReference type="AlphaFoldDB" id="A0A0C9WUA4"/>
<dbReference type="Proteomes" id="UP000054477">
    <property type="component" value="Unassembled WGS sequence"/>
</dbReference>
<feature type="non-terminal residue" evidence="2">
    <location>
        <position position="1"/>
    </location>
</feature>
<protein>
    <submittedName>
        <fullName evidence="2">Uncharacterized protein</fullName>
    </submittedName>
</protein>
<dbReference type="OrthoDB" id="3044727at2759"/>
<evidence type="ECO:0000256" key="1">
    <source>
        <dbReference type="SAM" id="SignalP"/>
    </source>
</evidence>
<dbReference type="EMBL" id="KN838588">
    <property type="protein sequence ID" value="KIK02770.1"/>
    <property type="molecule type" value="Genomic_DNA"/>
</dbReference>
<evidence type="ECO:0000313" key="2">
    <source>
        <dbReference type="EMBL" id="KIK02770.1"/>
    </source>
</evidence>
<keyword evidence="1" id="KW-0732">Signal</keyword>
<name>A0A0C9WUA4_9AGAR</name>
<sequence>TLTRSEQPLSKMQLTLITSLLVACMTVLVSSSPIPVAVAEAEVRGVDASDESIARACTPYSCI</sequence>
<proteinExistence type="predicted"/>
<feature type="chain" id="PRO_5002206085" evidence="1">
    <location>
        <begin position="32"/>
        <end position="63"/>
    </location>
</feature>
<feature type="non-terminal residue" evidence="2">
    <location>
        <position position="63"/>
    </location>
</feature>
<feature type="signal peptide" evidence="1">
    <location>
        <begin position="1"/>
        <end position="31"/>
    </location>
</feature>
<keyword evidence="3" id="KW-1185">Reference proteome</keyword>
<dbReference type="HOGENOM" id="CLU_189325_0_0_1"/>